<sequence>MKSRSRVWQYFEKLDDKGGKAACQVCAQVLSFSSGNVSNLARHIRAKHRDISFDSPSREDSNPKEDLDSLMTTTFIDDPDDPTAPPSSVNIIAITDPSSFNISDPSTTHSISHSKKKKRKHVTDDFTDRCKRVQNQTIMDKEAHKYLINKLKNEAMLAEVLAENARKAHEAEEERKTDRHIKAQEFLEAKRQLELKYLEAKYKIDLQKYQQECSGAGEKLDKDLYCINIT</sequence>
<name>A0A3Q0JEV6_DIACI</name>
<dbReference type="KEGG" id="dci:113471798"/>
<dbReference type="Pfam" id="PF02892">
    <property type="entry name" value="zf-BED"/>
    <property type="match status" value="1"/>
</dbReference>
<dbReference type="SMART" id="SM00614">
    <property type="entry name" value="ZnF_BED"/>
    <property type="match status" value="1"/>
</dbReference>
<dbReference type="AlphaFoldDB" id="A0A3Q0JEV6"/>
<dbReference type="InterPro" id="IPR036236">
    <property type="entry name" value="Znf_C2H2_sf"/>
</dbReference>
<keyword evidence="6" id="KW-1185">Reference proteome</keyword>
<proteinExistence type="predicted"/>
<organism evidence="6 7">
    <name type="scientific">Diaphorina citri</name>
    <name type="common">Asian citrus psyllid</name>
    <dbReference type="NCBI Taxonomy" id="121845"/>
    <lineage>
        <taxon>Eukaryota</taxon>
        <taxon>Metazoa</taxon>
        <taxon>Ecdysozoa</taxon>
        <taxon>Arthropoda</taxon>
        <taxon>Hexapoda</taxon>
        <taxon>Insecta</taxon>
        <taxon>Pterygota</taxon>
        <taxon>Neoptera</taxon>
        <taxon>Paraneoptera</taxon>
        <taxon>Hemiptera</taxon>
        <taxon>Sternorrhyncha</taxon>
        <taxon>Psylloidea</taxon>
        <taxon>Psyllidae</taxon>
        <taxon>Diaphorininae</taxon>
        <taxon>Diaphorina</taxon>
    </lineage>
</organism>
<evidence type="ECO:0000313" key="7">
    <source>
        <dbReference type="RefSeq" id="XP_026687022.1"/>
    </source>
</evidence>
<reference evidence="7" key="1">
    <citation type="submission" date="2025-08" db="UniProtKB">
        <authorList>
            <consortium name="RefSeq"/>
        </authorList>
    </citation>
    <scope>IDENTIFICATION</scope>
</reference>
<gene>
    <name evidence="7" type="primary">LOC113471798</name>
</gene>
<dbReference type="PROSITE" id="PS50808">
    <property type="entry name" value="ZF_BED"/>
    <property type="match status" value="1"/>
</dbReference>
<evidence type="ECO:0000256" key="1">
    <source>
        <dbReference type="ARBA" id="ARBA00022723"/>
    </source>
</evidence>
<keyword evidence="1" id="KW-0479">Metal-binding</keyword>
<dbReference type="SUPFAM" id="SSF57667">
    <property type="entry name" value="beta-beta-alpha zinc fingers"/>
    <property type="match status" value="1"/>
</dbReference>
<dbReference type="GO" id="GO:0003677">
    <property type="term" value="F:DNA binding"/>
    <property type="evidence" value="ECO:0007669"/>
    <property type="project" value="InterPro"/>
</dbReference>
<evidence type="ECO:0000256" key="2">
    <source>
        <dbReference type="ARBA" id="ARBA00022771"/>
    </source>
</evidence>
<accession>A0A3Q0JEV6</accession>
<dbReference type="PaxDb" id="121845-A0A3Q0JEV6"/>
<dbReference type="GO" id="GO:0008270">
    <property type="term" value="F:zinc ion binding"/>
    <property type="evidence" value="ECO:0007669"/>
    <property type="project" value="UniProtKB-KW"/>
</dbReference>
<evidence type="ECO:0000259" key="5">
    <source>
        <dbReference type="PROSITE" id="PS50808"/>
    </source>
</evidence>
<evidence type="ECO:0000256" key="3">
    <source>
        <dbReference type="ARBA" id="ARBA00022833"/>
    </source>
</evidence>
<dbReference type="InterPro" id="IPR003656">
    <property type="entry name" value="Znf_BED"/>
</dbReference>
<keyword evidence="3" id="KW-0862">Zinc</keyword>
<evidence type="ECO:0000256" key="4">
    <source>
        <dbReference type="PROSITE-ProRule" id="PRU00027"/>
    </source>
</evidence>
<dbReference type="RefSeq" id="XP_026687022.1">
    <property type="nucleotide sequence ID" value="XM_026831221.1"/>
</dbReference>
<evidence type="ECO:0000313" key="6">
    <source>
        <dbReference type="Proteomes" id="UP000079169"/>
    </source>
</evidence>
<protein>
    <submittedName>
        <fullName evidence="7">Uncharacterized protein LOC113471798</fullName>
    </submittedName>
</protein>
<keyword evidence="2 4" id="KW-0863">Zinc-finger</keyword>
<dbReference type="Proteomes" id="UP000079169">
    <property type="component" value="Unplaced"/>
</dbReference>
<feature type="domain" description="BED-type" evidence="5">
    <location>
        <begin position="2"/>
        <end position="55"/>
    </location>
</feature>
<dbReference type="GeneID" id="113471798"/>